<protein>
    <submittedName>
        <fullName evidence="2">Tyrosine-protein phosphatase</fullName>
    </submittedName>
</protein>
<dbReference type="Proteomes" id="UP001597389">
    <property type="component" value="Unassembled WGS sequence"/>
</dbReference>
<gene>
    <name evidence="2" type="ORF">ACFSW8_14590</name>
</gene>
<dbReference type="Gene3D" id="3.90.190.10">
    <property type="entry name" value="Protein tyrosine phosphatase superfamily"/>
    <property type="match status" value="1"/>
</dbReference>
<name>A0ABW4ZE20_9BACT</name>
<dbReference type="PANTHER" id="PTHR31126:SF1">
    <property type="entry name" value="TYROSINE SPECIFIC PROTEIN PHOSPHATASES DOMAIN-CONTAINING PROTEIN"/>
    <property type="match status" value="1"/>
</dbReference>
<sequence length="302" mass="33662">MLIPRLLIGTMLGSLCLYSASCDKNHPTTHTATEQPNRHVPLEGQPNFRDLGGYKTSDGKTIVWHKLYRTGSLKELSDADVEKLDDLGIKTVVNFLSDLEVKSEDPDRVPEGTKEIHIPIDPKIGLGEEFMHDLMSARKTGDFSKIPASVNPEIHRALVTDANKEYTRLLNLLAEPSNYPLAFHCSHGVHRTGTASAIILSALGVPWETIQQDYVLSRKLREKQNTKRINELTETYAKSKGIKPEEVDATDIKAFYLLETDYIDGTLEQAVKDYGSMGNYIRNGLGIDEATLTKIKANLLTK</sequence>
<comment type="similarity">
    <text evidence="1">Belongs to the protein-tyrosine phosphatase family.</text>
</comment>
<proteinExistence type="inferred from homology"/>
<evidence type="ECO:0000256" key="1">
    <source>
        <dbReference type="ARBA" id="ARBA00009580"/>
    </source>
</evidence>
<evidence type="ECO:0000313" key="2">
    <source>
        <dbReference type="EMBL" id="MFD2160130.1"/>
    </source>
</evidence>
<keyword evidence="3" id="KW-1185">Reference proteome</keyword>
<evidence type="ECO:0000313" key="3">
    <source>
        <dbReference type="Proteomes" id="UP001597389"/>
    </source>
</evidence>
<dbReference type="InterPro" id="IPR026893">
    <property type="entry name" value="Tyr/Ser_Pase_IphP-type"/>
</dbReference>
<dbReference type="RefSeq" id="WP_377088120.1">
    <property type="nucleotide sequence ID" value="NZ_JBHSJL010000014.1"/>
</dbReference>
<organism evidence="2 3">
    <name type="scientific">Rubritalea tangerina</name>
    <dbReference type="NCBI Taxonomy" id="430798"/>
    <lineage>
        <taxon>Bacteria</taxon>
        <taxon>Pseudomonadati</taxon>
        <taxon>Verrucomicrobiota</taxon>
        <taxon>Verrucomicrobiia</taxon>
        <taxon>Verrucomicrobiales</taxon>
        <taxon>Rubritaleaceae</taxon>
        <taxon>Rubritalea</taxon>
    </lineage>
</organism>
<dbReference type="InterPro" id="IPR029021">
    <property type="entry name" value="Prot-tyrosine_phosphatase-like"/>
</dbReference>
<dbReference type="PANTHER" id="PTHR31126">
    <property type="entry name" value="TYROSINE-PROTEIN PHOSPHATASE"/>
    <property type="match status" value="1"/>
</dbReference>
<comment type="caution">
    <text evidence="2">The sequence shown here is derived from an EMBL/GenBank/DDBJ whole genome shotgun (WGS) entry which is preliminary data.</text>
</comment>
<dbReference type="EMBL" id="JBHUJB010000072">
    <property type="protein sequence ID" value="MFD2160130.1"/>
    <property type="molecule type" value="Genomic_DNA"/>
</dbReference>
<reference evidence="3" key="1">
    <citation type="journal article" date="2019" name="Int. J. Syst. Evol. Microbiol.">
        <title>The Global Catalogue of Microorganisms (GCM) 10K type strain sequencing project: providing services to taxonomists for standard genome sequencing and annotation.</title>
        <authorList>
            <consortium name="The Broad Institute Genomics Platform"/>
            <consortium name="The Broad Institute Genome Sequencing Center for Infectious Disease"/>
            <person name="Wu L."/>
            <person name="Ma J."/>
        </authorList>
    </citation>
    <scope>NUCLEOTIDE SEQUENCE [LARGE SCALE GENOMIC DNA]</scope>
    <source>
        <strain evidence="3">CCUG 57942</strain>
    </source>
</reference>
<dbReference type="InterPro" id="IPR016130">
    <property type="entry name" value="Tyr_Pase_AS"/>
</dbReference>
<dbReference type="PROSITE" id="PS00383">
    <property type="entry name" value="TYR_PHOSPHATASE_1"/>
    <property type="match status" value="1"/>
</dbReference>
<dbReference type="SUPFAM" id="SSF52799">
    <property type="entry name" value="(Phosphotyrosine protein) phosphatases II"/>
    <property type="match status" value="1"/>
</dbReference>
<dbReference type="Pfam" id="PF13350">
    <property type="entry name" value="Y_phosphatase3"/>
    <property type="match status" value="1"/>
</dbReference>
<accession>A0ABW4ZE20</accession>